<feature type="region of interest" description="Disordered" evidence="1">
    <location>
        <begin position="211"/>
        <end position="354"/>
    </location>
</feature>
<proteinExistence type="predicted"/>
<sequence>MVNVDFASPSLLLGTVLIGSGVMLLNLRNFQNKVSRDADIVVAAMVSIVGSTLIFQGWRLDPLLLLCQALTTSVAFWYGLETFRLRSKEADLQDQMPPRQLPPGMGMGMGSDPMSDQAQAAAFFAQQAQQGGMPYLPPGSEQYGYPWGGASTSGRAPAAPGPYGEMIQYDYYGNPILPAQQEPAQYDSVGAGPGPYSGAYGAADPYGGGYGAGPGPGSTGAEQGPPPGWWGNGAEAYGSRGAPPAGPGPYGQGPYGGGGYDGGPAPAPPPGSAQGPDRFSLPAVTSATAAGGAGVGPGPGPGAMPPPGPGGSPPGGARGWEARPPAAAPGPAAASGGRGQAGRMDLGGAVDDWE</sequence>
<keyword evidence="2" id="KW-1133">Transmembrane helix</keyword>
<evidence type="ECO:0000256" key="1">
    <source>
        <dbReference type="SAM" id="MobiDB-lite"/>
    </source>
</evidence>
<dbReference type="Proteomes" id="UP000612055">
    <property type="component" value="Unassembled WGS sequence"/>
</dbReference>
<dbReference type="OrthoDB" id="34884at2759"/>
<feature type="compositionally biased region" description="Pro residues" evidence="1">
    <location>
        <begin position="298"/>
        <end position="312"/>
    </location>
</feature>
<dbReference type="Pfam" id="PF07444">
    <property type="entry name" value="Ycf66_N"/>
    <property type="match status" value="1"/>
</dbReference>
<gene>
    <name evidence="3" type="ORF">HYH03_008819</name>
</gene>
<evidence type="ECO:0000313" key="4">
    <source>
        <dbReference type="Proteomes" id="UP000612055"/>
    </source>
</evidence>
<accession>A0A835Y5K8</accession>
<reference evidence="3" key="1">
    <citation type="journal article" date="2020" name="bioRxiv">
        <title>Comparative genomics of Chlamydomonas.</title>
        <authorList>
            <person name="Craig R.J."/>
            <person name="Hasan A.R."/>
            <person name="Ness R.W."/>
            <person name="Keightley P.D."/>
        </authorList>
    </citation>
    <scope>NUCLEOTIDE SEQUENCE</scope>
    <source>
        <strain evidence="3">CCAP 11/70</strain>
    </source>
</reference>
<protein>
    <submittedName>
        <fullName evidence="3">Uncharacterized protein</fullName>
    </submittedName>
</protein>
<keyword evidence="2" id="KW-0812">Transmembrane</keyword>
<name>A0A835Y5K8_9CHLO</name>
<feature type="transmembrane region" description="Helical" evidence="2">
    <location>
        <begin position="6"/>
        <end position="27"/>
    </location>
</feature>
<dbReference type="AlphaFoldDB" id="A0A835Y5K8"/>
<evidence type="ECO:0000256" key="2">
    <source>
        <dbReference type="SAM" id="Phobius"/>
    </source>
</evidence>
<feature type="compositionally biased region" description="Low complexity" evidence="1">
    <location>
        <begin position="322"/>
        <end position="335"/>
    </location>
</feature>
<evidence type="ECO:0000313" key="3">
    <source>
        <dbReference type="EMBL" id="KAG2492905.1"/>
    </source>
</evidence>
<dbReference type="InterPro" id="IPR010004">
    <property type="entry name" value="Uncharacterised_Ycf66"/>
</dbReference>
<dbReference type="EMBL" id="JAEHOE010000041">
    <property type="protein sequence ID" value="KAG2492905.1"/>
    <property type="molecule type" value="Genomic_DNA"/>
</dbReference>
<comment type="caution">
    <text evidence="3">The sequence shown here is derived from an EMBL/GenBank/DDBJ whole genome shotgun (WGS) entry which is preliminary data.</text>
</comment>
<feature type="transmembrane region" description="Helical" evidence="2">
    <location>
        <begin position="39"/>
        <end position="57"/>
    </location>
</feature>
<feature type="compositionally biased region" description="Gly residues" evidence="1">
    <location>
        <begin position="248"/>
        <end position="262"/>
    </location>
</feature>
<organism evidence="3 4">
    <name type="scientific">Edaphochlamys debaryana</name>
    <dbReference type="NCBI Taxonomy" id="47281"/>
    <lineage>
        <taxon>Eukaryota</taxon>
        <taxon>Viridiplantae</taxon>
        <taxon>Chlorophyta</taxon>
        <taxon>core chlorophytes</taxon>
        <taxon>Chlorophyceae</taxon>
        <taxon>CS clade</taxon>
        <taxon>Chlamydomonadales</taxon>
        <taxon>Chlamydomonadales incertae sedis</taxon>
        <taxon>Edaphochlamys</taxon>
    </lineage>
</organism>
<feature type="compositionally biased region" description="Low complexity" evidence="1">
    <location>
        <begin position="272"/>
        <end position="290"/>
    </location>
</feature>
<keyword evidence="4" id="KW-1185">Reference proteome</keyword>
<keyword evidence="2" id="KW-0472">Membrane</keyword>